<comment type="caution">
    <text evidence="1">The sequence shown here is derived from an EMBL/GenBank/DDBJ whole genome shotgun (WGS) entry which is preliminary data.</text>
</comment>
<dbReference type="Proteomes" id="UP001498469">
    <property type="component" value="Unassembled WGS sequence"/>
</dbReference>
<evidence type="ECO:0000313" key="1">
    <source>
        <dbReference type="EMBL" id="MEF2114645.1"/>
    </source>
</evidence>
<evidence type="ECO:0000313" key="2">
    <source>
        <dbReference type="Proteomes" id="UP001498469"/>
    </source>
</evidence>
<organism evidence="1 2">
    <name type="scientific">Clostridium frigoriphilum</name>
    <dbReference type="NCBI Taxonomy" id="443253"/>
    <lineage>
        <taxon>Bacteria</taxon>
        <taxon>Bacillati</taxon>
        <taxon>Bacillota</taxon>
        <taxon>Clostridia</taxon>
        <taxon>Eubacteriales</taxon>
        <taxon>Clostridiaceae</taxon>
        <taxon>Clostridium</taxon>
    </lineage>
</organism>
<name>A0ABU7UTA5_9CLOT</name>
<accession>A0ABU7UTA5</accession>
<dbReference type="EMBL" id="JAZHFS010000026">
    <property type="protein sequence ID" value="MEF2114645.1"/>
    <property type="molecule type" value="Genomic_DNA"/>
</dbReference>
<gene>
    <name evidence="1" type="ORF">SJI18_20360</name>
</gene>
<keyword evidence="2" id="KW-1185">Reference proteome</keyword>
<proteinExistence type="predicted"/>
<sequence>MSFKKDLNNIHDKSYKDLFSTNDAFLSFVNTSIQGYKCHGVFGKIENIVINFNNLSFEEKFIKDFMLHTY</sequence>
<reference evidence="1 2" key="1">
    <citation type="submission" date="2023-11" db="EMBL/GenBank/DDBJ databases">
        <title>Draft genome sequence of a psychrophilic Clostridium strain from permafrost water brine.</title>
        <authorList>
            <person name="Shcherbakova V.A."/>
            <person name="Trubitsyn V.E."/>
            <person name="Zakharyuk A.G."/>
        </authorList>
    </citation>
    <scope>NUCLEOTIDE SEQUENCE [LARGE SCALE GENOMIC DNA]</scope>
    <source>
        <strain evidence="1 2">14F</strain>
    </source>
</reference>
<dbReference type="RefSeq" id="WP_216255486.1">
    <property type="nucleotide sequence ID" value="NZ_JAZHFS010000026.1"/>
</dbReference>
<protein>
    <submittedName>
        <fullName evidence="1">Uncharacterized protein</fullName>
    </submittedName>
</protein>